<evidence type="ECO:0000256" key="4">
    <source>
        <dbReference type="PROSITE-ProRule" id="PRU01091"/>
    </source>
</evidence>
<comment type="similarity">
    <text evidence="1">Belongs to the AfsR/DnrI/RedD regulatory family.</text>
</comment>
<dbReference type="PROSITE" id="PS51755">
    <property type="entry name" value="OMPR_PHOB"/>
    <property type="match status" value="1"/>
</dbReference>
<dbReference type="InterPro" id="IPR011990">
    <property type="entry name" value="TPR-like_helical_dom_sf"/>
</dbReference>
<keyword evidence="2" id="KW-0902">Two-component regulatory system</keyword>
<evidence type="ECO:0000256" key="3">
    <source>
        <dbReference type="ARBA" id="ARBA00023125"/>
    </source>
</evidence>
<dbReference type="InterPro" id="IPR036388">
    <property type="entry name" value="WH-like_DNA-bd_sf"/>
</dbReference>
<dbReference type="Gene3D" id="1.25.40.10">
    <property type="entry name" value="Tetratricopeptide repeat domain"/>
    <property type="match status" value="1"/>
</dbReference>
<evidence type="ECO:0000313" key="8">
    <source>
        <dbReference type="Proteomes" id="UP001198565"/>
    </source>
</evidence>
<dbReference type="Proteomes" id="UP001198565">
    <property type="component" value="Unassembled WGS sequence"/>
</dbReference>
<dbReference type="InterPro" id="IPR016032">
    <property type="entry name" value="Sig_transdc_resp-reg_C-effctor"/>
</dbReference>
<dbReference type="InterPro" id="IPR058852">
    <property type="entry name" value="HTH_77"/>
</dbReference>
<dbReference type="Gene3D" id="3.40.50.300">
    <property type="entry name" value="P-loop containing nucleotide triphosphate hydrolases"/>
    <property type="match status" value="1"/>
</dbReference>
<accession>A0ABS7QT02</accession>
<evidence type="ECO:0000313" key="7">
    <source>
        <dbReference type="EMBL" id="MBY8886313.1"/>
    </source>
</evidence>
<dbReference type="InterPro" id="IPR027417">
    <property type="entry name" value="P-loop_NTPase"/>
</dbReference>
<evidence type="ECO:0000256" key="2">
    <source>
        <dbReference type="ARBA" id="ARBA00023012"/>
    </source>
</evidence>
<dbReference type="Pfam" id="PF03704">
    <property type="entry name" value="BTAD"/>
    <property type="match status" value="1"/>
</dbReference>
<dbReference type="SMART" id="SM00862">
    <property type="entry name" value="Trans_reg_C"/>
    <property type="match status" value="1"/>
</dbReference>
<feature type="compositionally biased region" description="Low complexity" evidence="5">
    <location>
        <begin position="243"/>
        <end position="263"/>
    </location>
</feature>
<dbReference type="CDD" id="cd15831">
    <property type="entry name" value="BTAD"/>
    <property type="match status" value="1"/>
</dbReference>
<dbReference type="SUPFAM" id="SSF46894">
    <property type="entry name" value="C-terminal effector domain of the bipartite response regulators"/>
    <property type="match status" value="1"/>
</dbReference>
<keyword evidence="8" id="KW-1185">Reference proteome</keyword>
<dbReference type="InterPro" id="IPR005158">
    <property type="entry name" value="BTAD"/>
</dbReference>
<dbReference type="RefSeq" id="WP_222978397.1">
    <property type="nucleotide sequence ID" value="NZ_JAINVZ010000009.1"/>
</dbReference>
<feature type="region of interest" description="Disordered" evidence="5">
    <location>
        <begin position="243"/>
        <end position="275"/>
    </location>
</feature>
<dbReference type="PANTHER" id="PTHR47691:SF3">
    <property type="entry name" value="HTH-TYPE TRANSCRIPTIONAL REGULATOR RV0890C-RELATED"/>
    <property type="match status" value="1"/>
</dbReference>
<dbReference type="SUPFAM" id="SSF52540">
    <property type="entry name" value="P-loop containing nucleoside triphosphate hydrolases"/>
    <property type="match status" value="1"/>
</dbReference>
<sequence length="1136" mass="120642">MRYSILGSTRAHRPDGTAVPLGGARLRALLAALALRPGRALPAPVLIDDVWDGDPPAEAAGALQALVARLRRAVGHAAVDSVDGGYRLCATAEDVDLHRFERLVADGGRALGEGDPAKAAGLLTDALALWGGAPLADLPGRIAYAARYEALHEDAVRLRLTAELGLGGAERVLPELSALAAAQPLNEQVQTLHIRALRDAGRGADALQAYERVRAAIADRLGADPGPELRALHAELLAPAPATPTARATPTAPDAPAAASHPAAPAPPAREAPPGRGTLKAVLTSFVGRDADLEGVRDDLAAARLVTLLGPGGSGKTRLSLEAGRRYGPQWRDGVWLVELAPLADPRAVPEAVLTALGLREIALHGSADKTLAEARGQDPVRVLAEYCARRELLLVLDNCEHVIDACAGLTERLLTECPGLSVLATSREPLGVPGELTRPVDPLPEPTALRLLADRGAAARPGFDPAEDLQACAEICRRLDGLPLAIELAAARLRSLTPRQIAGRLDDRFRLLTGGSRTVLPRQQTLRAVVDWSWELLDPAERALLRRLSVFSGGCELTAAEEVCAGDGVEARDIAGLLGSLVDRSLVIADFGARTARYRMLETIGQYAAERLTESGERAAAEARHIDCFREFARRADPKLRGPEQLEWLEKLERDHDNVRSALRRAVDSGAEQEALHLVLSCLWFWTMRNYRTELSEWPRAVAALGPDPFAEPPAPVVPLDRTPIEVPLPLPPAQLDEARRWVRMVPLSVLDEDLDLLGGDLEALGRAIRDAYPPHLPQASLRQALAVPFTAFVTHDFDAMEGMVDALVESCRAHGRVWELAYALQLRARMDNEMPGDRGAMDDVREGRELFARVGDRWGMAETLSAEAEATAFRGDWERTAGCCREAIALATELGAHQQVPELTVRLGEALVNGGNPAEGERLLREGIAEGLRQGPGAHGAAYHGRMTLAGLLGLRGETDAAMRLVDDMLGEGRPAVRELMGGMLLCLKGWLTAVAGDPARGLQQVGEGVEAVTSHDYAEVILPRLAGMVAAMGSSVLGRLVADGSGAPTGAAPAAGAGADVPDPARAGAVLLGAARAMRPMVDPLVDREELAATTRRLHDVLGDEAYEAACAEGDGLSPQEAVALLRAVVGRA</sequence>
<dbReference type="Pfam" id="PF25872">
    <property type="entry name" value="HTH_77"/>
    <property type="match status" value="1"/>
</dbReference>
<comment type="caution">
    <text evidence="7">The sequence shown here is derived from an EMBL/GenBank/DDBJ whole genome shotgun (WGS) entry which is preliminary data.</text>
</comment>
<dbReference type="InterPro" id="IPR001867">
    <property type="entry name" value="OmpR/PhoB-type_DNA-bd"/>
</dbReference>
<evidence type="ECO:0000256" key="5">
    <source>
        <dbReference type="SAM" id="MobiDB-lite"/>
    </source>
</evidence>
<dbReference type="EMBL" id="JAINVZ010000009">
    <property type="protein sequence ID" value="MBY8886313.1"/>
    <property type="molecule type" value="Genomic_DNA"/>
</dbReference>
<dbReference type="Gene3D" id="1.10.10.10">
    <property type="entry name" value="Winged helix-like DNA-binding domain superfamily/Winged helix DNA-binding domain"/>
    <property type="match status" value="1"/>
</dbReference>
<feature type="DNA-binding region" description="OmpR/PhoB-type" evidence="4">
    <location>
        <begin position="1"/>
        <end position="90"/>
    </location>
</feature>
<dbReference type="PANTHER" id="PTHR47691">
    <property type="entry name" value="REGULATOR-RELATED"/>
    <property type="match status" value="1"/>
</dbReference>
<protein>
    <submittedName>
        <fullName evidence="7">Winged helix-turn-helix domain-containing protein</fullName>
    </submittedName>
</protein>
<name>A0ABS7QT02_9ACTN</name>
<evidence type="ECO:0000256" key="1">
    <source>
        <dbReference type="ARBA" id="ARBA00005820"/>
    </source>
</evidence>
<keyword evidence="3 4" id="KW-0238">DNA-binding</keyword>
<gene>
    <name evidence="7" type="ORF">K7472_15775</name>
</gene>
<dbReference type="SUPFAM" id="SSF48452">
    <property type="entry name" value="TPR-like"/>
    <property type="match status" value="2"/>
</dbReference>
<evidence type="ECO:0000259" key="6">
    <source>
        <dbReference type="PROSITE" id="PS51755"/>
    </source>
</evidence>
<dbReference type="SMART" id="SM01043">
    <property type="entry name" value="BTAD"/>
    <property type="match status" value="1"/>
</dbReference>
<reference evidence="7 8" key="1">
    <citation type="submission" date="2021-08" db="EMBL/GenBank/DDBJ databases">
        <title>Streptomyces sp. PTM05 isolated from lichen.</title>
        <authorList>
            <person name="Somphong A."/>
            <person name="Phongsopitanun W."/>
            <person name="Tanasupawat S."/>
        </authorList>
    </citation>
    <scope>NUCLEOTIDE SEQUENCE [LARGE SCALE GENOMIC DNA]</scope>
    <source>
        <strain evidence="7 8">Ptm05</strain>
    </source>
</reference>
<organism evidence="7 8">
    <name type="scientific">Streptantibioticus parmotrematis</name>
    <dbReference type="NCBI Taxonomy" id="2873249"/>
    <lineage>
        <taxon>Bacteria</taxon>
        <taxon>Bacillati</taxon>
        <taxon>Actinomycetota</taxon>
        <taxon>Actinomycetes</taxon>
        <taxon>Kitasatosporales</taxon>
        <taxon>Streptomycetaceae</taxon>
        <taxon>Streptantibioticus</taxon>
    </lineage>
</organism>
<feature type="domain" description="OmpR/PhoB-type" evidence="6">
    <location>
        <begin position="1"/>
        <end position="90"/>
    </location>
</feature>
<proteinExistence type="inferred from homology"/>
<dbReference type="PRINTS" id="PR00364">
    <property type="entry name" value="DISEASERSIST"/>
</dbReference>